<keyword evidence="1" id="KW-0349">Heme</keyword>
<sequence>MHKNIPPVYYGDYLHLDKILGAQKLQSEKYAEAAHDETLFIIVHQVYELWFKQILHELNSIISIFASNNVDDRDLTTVVHRLRRVTQIQQIMNDQISVMETMTPQEFLAFRDYLVPASGFQSIQFKQLEISLGLKREYRIDFDQQSFYLRLTEDDRAYLTNLEKQPSLFELVDKWLARMPLLEIDGFSFWQLYKTVTEDYLAEDRQTITQNQGLSQTERNKELAALAQTEAKFSALLDEAQYQELLDSGQFRLSQKAMLSALFIKQYSQEPIFNLPFQFITLLTEVDEKLTIWRHRHAMMVHRMLGGKIGTGGSAGHEYLHRTTQANRVFVDFFDMATFLLPKHLLPKLPDEVTRYLEFHLYQANKTKV</sequence>
<feature type="binding site" evidence="1">
    <location>
        <position position="311"/>
    </location>
    <ligand>
        <name>substrate</name>
    </ligand>
</feature>
<gene>
    <name evidence="1" type="primary">kynA</name>
    <name evidence="2" type="ORF">QTP81_05630</name>
</gene>
<dbReference type="Pfam" id="PF03301">
    <property type="entry name" value="Trp_dioxygenase"/>
    <property type="match status" value="1"/>
</dbReference>
<keyword evidence="1" id="KW-0560">Oxidoreductase</keyword>
<dbReference type="Proteomes" id="UP001234343">
    <property type="component" value="Unassembled WGS sequence"/>
</dbReference>
<dbReference type="EC" id="1.13.11.11" evidence="1"/>
<feature type="binding site" description="axial binding residue" evidence="1">
    <location>
        <position position="297"/>
    </location>
    <ligand>
        <name>heme</name>
        <dbReference type="ChEBI" id="CHEBI:30413"/>
    </ligand>
    <ligandPart>
        <name>Fe</name>
        <dbReference type="ChEBI" id="CHEBI:18248"/>
    </ligandPart>
</feature>
<keyword evidence="3" id="KW-1185">Reference proteome</keyword>
<evidence type="ECO:0000256" key="1">
    <source>
        <dbReference type="HAMAP-Rule" id="MF_01972"/>
    </source>
</evidence>
<keyword evidence="1" id="KW-0479">Metal-binding</keyword>
<comment type="function">
    <text evidence="1">Heme-dependent dioxygenase that catalyzes the oxidative cleavage of the L-tryptophan (L-Trp) pyrrole ring and converts L-tryptophan to N-formyl-L-kynurenine. Catalyzes the oxidative cleavage of the indole moiety.</text>
</comment>
<evidence type="ECO:0000313" key="3">
    <source>
        <dbReference type="Proteomes" id="UP001234343"/>
    </source>
</evidence>
<keyword evidence="1" id="KW-0823">Tryptophan catabolism</keyword>
<organism evidence="2 3">
    <name type="scientific">Alteromonas arenosi</name>
    <dbReference type="NCBI Taxonomy" id="3055817"/>
    <lineage>
        <taxon>Bacteria</taxon>
        <taxon>Pseudomonadati</taxon>
        <taxon>Pseudomonadota</taxon>
        <taxon>Gammaproteobacteria</taxon>
        <taxon>Alteromonadales</taxon>
        <taxon>Alteromonadaceae</taxon>
        <taxon>Alteromonas/Salinimonas group</taxon>
        <taxon>Alteromonas</taxon>
    </lineage>
</organism>
<accession>A0ABT7SV67</accession>
<proteinExistence type="inferred from homology"/>
<dbReference type="Gene3D" id="1.20.58.480">
    <property type="match status" value="1"/>
</dbReference>
<name>A0ABT7SV67_9ALTE</name>
<feature type="binding site" evidence="1">
    <location>
        <position position="111"/>
    </location>
    <ligand>
        <name>substrate</name>
    </ligand>
</feature>
<dbReference type="PANTHER" id="PTHR10138">
    <property type="entry name" value="TRYPTOPHAN 2,3-DIOXYGENASE"/>
    <property type="match status" value="1"/>
</dbReference>
<comment type="caution">
    <text evidence="2">The sequence shown here is derived from an EMBL/GenBank/DDBJ whole genome shotgun (WGS) entry which is preliminary data.</text>
</comment>
<protein>
    <recommendedName>
        <fullName evidence="1">Tryptophan 2,3-dioxygenase</fullName>
        <shortName evidence="1">TDO</shortName>
        <ecNumber evidence="1">1.13.11.11</ecNumber>
    </recommendedName>
    <alternativeName>
        <fullName evidence="1">Tryptamin 2,3-dioxygenase</fullName>
    </alternativeName>
    <alternativeName>
        <fullName evidence="1">Tryptophan oxygenase</fullName>
        <shortName evidence="1">TO</shortName>
        <shortName evidence="1">TRPO</shortName>
    </alternativeName>
    <alternativeName>
        <fullName evidence="1">Tryptophan pyrrolase</fullName>
    </alternativeName>
    <alternativeName>
        <fullName evidence="1">Tryptophanase</fullName>
    </alternativeName>
</protein>
<dbReference type="SUPFAM" id="SSF140959">
    <property type="entry name" value="Indolic compounds 2,3-dioxygenase-like"/>
    <property type="match status" value="1"/>
</dbReference>
<comment type="caution">
    <text evidence="1">Lacks conserved residue(s) required for the propagation of feature annotation.</text>
</comment>
<dbReference type="PANTHER" id="PTHR10138:SF0">
    <property type="entry name" value="TRYPTOPHAN 2,3-DIOXYGENASE"/>
    <property type="match status" value="1"/>
</dbReference>
<reference evidence="2 3" key="1">
    <citation type="submission" date="2023-06" db="EMBL/GenBank/DDBJ databases">
        <title>Alteromonas sp. ASW11-36 isolated from intertidal sand.</title>
        <authorList>
            <person name="Li Y."/>
        </authorList>
    </citation>
    <scope>NUCLEOTIDE SEQUENCE [LARGE SCALE GENOMIC DNA]</scope>
    <source>
        <strain evidence="2 3">ASW11-36</strain>
    </source>
</reference>
<dbReference type="Gene3D" id="1.10.287.3810">
    <property type="match status" value="1"/>
</dbReference>
<keyword evidence="1" id="KW-0223">Dioxygenase</keyword>
<dbReference type="HAMAP" id="MF_01972">
    <property type="entry name" value="T23O"/>
    <property type="match status" value="1"/>
</dbReference>
<comment type="cofactor">
    <cofactor evidence="1">
        <name>heme</name>
        <dbReference type="ChEBI" id="CHEBI:30413"/>
    </cofactor>
    <text evidence="1">Binds 1 heme group per subunit.</text>
</comment>
<feature type="binding site" evidence="1">
    <location>
        <begin position="40"/>
        <end position="44"/>
    </location>
    <ligand>
        <name>substrate</name>
    </ligand>
</feature>
<dbReference type="EMBL" id="JAUCBP010000006">
    <property type="protein sequence ID" value="MDM7860073.1"/>
    <property type="molecule type" value="Genomic_DNA"/>
</dbReference>
<dbReference type="InterPro" id="IPR037217">
    <property type="entry name" value="Trp/Indoleamine_2_3_dOase-like"/>
</dbReference>
<dbReference type="RefSeq" id="WP_289364297.1">
    <property type="nucleotide sequence ID" value="NZ_JAUCBP010000006.1"/>
</dbReference>
<comment type="subunit">
    <text evidence="1">Homotetramer.</text>
</comment>
<evidence type="ECO:0000313" key="2">
    <source>
        <dbReference type="EMBL" id="MDM7860073.1"/>
    </source>
</evidence>
<comment type="catalytic activity">
    <reaction evidence="1">
        <text>L-tryptophan + O2 = N-formyl-L-kynurenine</text>
        <dbReference type="Rhea" id="RHEA:24536"/>
        <dbReference type="ChEBI" id="CHEBI:15379"/>
        <dbReference type="ChEBI" id="CHEBI:57912"/>
        <dbReference type="ChEBI" id="CHEBI:58629"/>
        <dbReference type="EC" id="1.13.11.11"/>
    </reaction>
</comment>
<comment type="pathway">
    <text evidence="1">Amino-acid degradation; L-tryptophan degradation via kynurenine pathway; L-kynurenine from L-tryptophan: step 1/2.</text>
</comment>
<comment type="similarity">
    <text evidence="1">Belongs to the tryptophan 2,3-dioxygenase family.</text>
</comment>
<dbReference type="InterPro" id="IPR004981">
    <property type="entry name" value="Trp_2_3_dOase"/>
</dbReference>
<keyword evidence="1" id="KW-0408">Iron</keyword>